<evidence type="ECO:0000256" key="5">
    <source>
        <dbReference type="SAM" id="MobiDB-lite"/>
    </source>
</evidence>
<feature type="transmembrane region" description="Helical" evidence="6">
    <location>
        <begin position="143"/>
        <end position="160"/>
    </location>
</feature>
<dbReference type="Proteomes" id="UP000838763">
    <property type="component" value="Unassembled WGS sequence"/>
</dbReference>
<keyword evidence="4 6" id="KW-0472">Membrane</keyword>
<keyword evidence="2 6" id="KW-0812">Transmembrane</keyword>
<dbReference type="InterPro" id="IPR007300">
    <property type="entry name" value="CidB/LrgB"/>
</dbReference>
<feature type="transmembrane region" description="Helical" evidence="6">
    <location>
        <begin position="74"/>
        <end position="95"/>
    </location>
</feature>
<dbReference type="Pfam" id="PF04172">
    <property type="entry name" value="LrgB"/>
    <property type="match status" value="1"/>
</dbReference>
<keyword evidence="3 6" id="KW-1133">Transmembrane helix</keyword>
<feature type="transmembrane region" description="Helical" evidence="6">
    <location>
        <begin position="421"/>
        <end position="442"/>
    </location>
</feature>
<feature type="transmembrane region" description="Helical" evidence="6">
    <location>
        <begin position="503"/>
        <end position="522"/>
    </location>
</feature>
<evidence type="ECO:0008006" key="9">
    <source>
        <dbReference type="Google" id="ProtNLM"/>
    </source>
</evidence>
<feature type="transmembrane region" description="Helical" evidence="6">
    <location>
        <begin position="101"/>
        <end position="122"/>
    </location>
</feature>
<evidence type="ECO:0000256" key="2">
    <source>
        <dbReference type="ARBA" id="ARBA00022692"/>
    </source>
</evidence>
<keyword evidence="8" id="KW-1185">Reference proteome</keyword>
<sequence>MAEMAPPLPPYRRLFGFLRSLPSRLRHLSRGPGPVPAAATQTLPARLLQYFMLERQPKLGKKTKVILTYFLRKAAFLVSVVALYLVCHLAIWGLSVGLEKVSLNYCAPLIAMIFVLFCSSMIQLAWAPFDHYYQGFIQSRSHWSRVLISLALVVFLRLPWRNAQWCPEGQPESAVPLDTAASDAGASAPVVSETNDQRLQVFLQQWGGAILSALVLLLIGIPMATLAQDERVLDACSLCLAWTLAIAAQQRLKSLRLATIPPAYVSVIATIVNPVLVTAGITAGYVRLKAQASGTDLSKVLTTFCGGTTLAKLLIRWTTRASYEDDAISPFGAGDLALSLLECGIVVWGFKLYECRQQLFSRVGAVVALLSGVLAGLCAIISVVLARAVGLAPHVALAFTARSSTLALAKPSTASLGGDLAVNAGVVVGNGILGQLIAPLLIAKFRIPDHPVEDQSRVMDGSGSGSNEPEIDDDDDDGNESARASADKMSGTHEVQRDSALDVAVGAAIGVNGAAMGVAYLYDRRSRVAPTLRSP</sequence>
<evidence type="ECO:0000313" key="8">
    <source>
        <dbReference type="Proteomes" id="UP000838763"/>
    </source>
</evidence>
<evidence type="ECO:0000256" key="3">
    <source>
        <dbReference type="ARBA" id="ARBA00022989"/>
    </source>
</evidence>
<organism evidence="7 8">
    <name type="scientific">Parascedosporium putredinis</name>
    <dbReference type="NCBI Taxonomy" id="1442378"/>
    <lineage>
        <taxon>Eukaryota</taxon>
        <taxon>Fungi</taxon>
        <taxon>Dikarya</taxon>
        <taxon>Ascomycota</taxon>
        <taxon>Pezizomycotina</taxon>
        <taxon>Sordariomycetes</taxon>
        <taxon>Hypocreomycetidae</taxon>
        <taxon>Microascales</taxon>
        <taxon>Microascaceae</taxon>
        <taxon>Parascedosporium</taxon>
    </lineage>
</organism>
<protein>
    <recommendedName>
        <fullName evidence="9">LrgB-like protein</fullName>
    </recommendedName>
</protein>
<proteinExistence type="predicted"/>
<dbReference type="PANTHER" id="PTHR30249">
    <property type="entry name" value="PUTATIVE SEROTONIN TRANSPORTER"/>
    <property type="match status" value="1"/>
</dbReference>
<feature type="region of interest" description="Disordered" evidence="5">
    <location>
        <begin position="453"/>
        <end position="497"/>
    </location>
</feature>
<feature type="transmembrane region" description="Helical" evidence="6">
    <location>
        <begin position="331"/>
        <end position="353"/>
    </location>
</feature>
<feature type="transmembrane region" description="Helical" evidence="6">
    <location>
        <begin position="206"/>
        <end position="225"/>
    </location>
</feature>
<dbReference type="OrthoDB" id="2502820at2759"/>
<dbReference type="AlphaFoldDB" id="A0A9P1H8T7"/>
<dbReference type="GO" id="GO:0016020">
    <property type="term" value="C:membrane"/>
    <property type="evidence" value="ECO:0007669"/>
    <property type="project" value="UniProtKB-SubCell"/>
</dbReference>
<evidence type="ECO:0000313" key="7">
    <source>
        <dbReference type="EMBL" id="CAI4217613.1"/>
    </source>
</evidence>
<accession>A0A9P1H8T7</accession>
<feature type="transmembrane region" description="Helical" evidence="6">
    <location>
        <begin position="365"/>
        <end position="385"/>
    </location>
</feature>
<comment type="subcellular location">
    <subcellularLocation>
        <location evidence="1">Membrane</location>
        <topology evidence="1">Multi-pass membrane protein</topology>
    </subcellularLocation>
</comment>
<name>A0A9P1H8T7_9PEZI</name>
<reference evidence="7" key="1">
    <citation type="submission" date="2022-11" db="EMBL/GenBank/DDBJ databases">
        <authorList>
            <person name="Scott C."/>
            <person name="Bruce N."/>
        </authorList>
    </citation>
    <scope>NUCLEOTIDE SEQUENCE</scope>
</reference>
<feature type="transmembrane region" description="Helical" evidence="6">
    <location>
        <begin position="264"/>
        <end position="288"/>
    </location>
</feature>
<feature type="compositionally biased region" description="Acidic residues" evidence="5">
    <location>
        <begin position="469"/>
        <end position="479"/>
    </location>
</feature>
<dbReference type="PANTHER" id="PTHR30249:SF0">
    <property type="entry name" value="PLASTIDAL GLYCOLATE_GLYCERATE TRANSLOCATOR 1, CHLOROPLASTIC"/>
    <property type="match status" value="1"/>
</dbReference>
<comment type="caution">
    <text evidence="7">The sequence shown here is derived from an EMBL/GenBank/DDBJ whole genome shotgun (WGS) entry which is preliminary data.</text>
</comment>
<evidence type="ECO:0000256" key="1">
    <source>
        <dbReference type="ARBA" id="ARBA00004141"/>
    </source>
</evidence>
<evidence type="ECO:0000256" key="6">
    <source>
        <dbReference type="SAM" id="Phobius"/>
    </source>
</evidence>
<gene>
    <name evidence="7" type="ORF">PPNO1_LOCUS7218</name>
</gene>
<evidence type="ECO:0000256" key="4">
    <source>
        <dbReference type="ARBA" id="ARBA00023136"/>
    </source>
</evidence>
<dbReference type="EMBL" id="CALLCH030000016">
    <property type="protein sequence ID" value="CAI4217613.1"/>
    <property type="molecule type" value="Genomic_DNA"/>
</dbReference>